<feature type="chain" id="PRO_5018524152" evidence="1">
    <location>
        <begin position="25"/>
        <end position="152"/>
    </location>
</feature>
<comment type="caution">
    <text evidence="2">The sequence shown here is derived from an EMBL/GenBank/DDBJ whole genome shotgun (WGS) entry which is preliminary data.</text>
</comment>
<dbReference type="Proteomes" id="UP000271974">
    <property type="component" value="Unassembled WGS sequence"/>
</dbReference>
<sequence length="152" mass="16717">MGPRTPLFLLALWTLIGFPEPSSACQYSPTCLQAYKGERSLKDAVDRNDRETVCEILPAKIHCIQLAVNACADDMSSSPEQLEKLQDLVTEMEGRYERTCPGYPAYSVPRNSSPDGISLNSRGHLTAVAATFVSLVLSQGFRLSRHLAWLGT</sequence>
<evidence type="ECO:0000313" key="3">
    <source>
        <dbReference type="Proteomes" id="UP000271974"/>
    </source>
</evidence>
<organism evidence="2 3">
    <name type="scientific">Elysia chlorotica</name>
    <name type="common">Eastern emerald elysia</name>
    <name type="synonym">Sea slug</name>
    <dbReference type="NCBI Taxonomy" id="188477"/>
    <lineage>
        <taxon>Eukaryota</taxon>
        <taxon>Metazoa</taxon>
        <taxon>Spiralia</taxon>
        <taxon>Lophotrochozoa</taxon>
        <taxon>Mollusca</taxon>
        <taxon>Gastropoda</taxon>
        <taxon>Heterobranchia</taxon>
        <taxon>Euthyneura</taxon>
        <taxon>Panpulmonata</taxon>
        <taxon>Sacoglossa</taxon>
        <taxon>Placobranchoidea</taxon>
        <taxon>Plakobranchidae</taxon>
        <taxon>Elysia</taxon>
    </lineage>
</organism>
<protein>
    <submittedName>
        <fullName evidence="2">Uncharacterized protein</fullName>
    </submittedName>
</protein>
<dbReference type="EMBL" id="RQTK01000052">
    <property type="protein sequence ID" value="RUS89547.1"/>
    <property type="molecule type" value="Genomic_DNA"/>
</dbReference>
<accession>A0A3S1BRA6</accession>
<dbReference type="AlphaFoldDB" id="A0A3S1BRA6"/>
<name>A0A3S1BRA6_ELYCH</name>
<evidence type="ECO:0000313" key="2">
    <source>
        <dbReference type="EMBL" id="RUS89547.1"/>
    </source>
</evidence>
<dbReference type="OrthoDB" id="10554407at2759"/>
<gene>
    <name evidence="2" type="ORF">EGW08_002665</name>
</gene>
<feature type="signal peptide" evidence="1">
    <location>
        <begin position="1"/>
        <end position="24"/>
    </location>
</feature>
<reference evidence="2 3" key="1">
    <citation type="submission" date="2019-01" db="EMBL/GenBank/DDBJ databases">
        <title>A draft genome assembly of the solar-powered sea slug Elysia chlorotica.</title>
        <authorList>
            <person name="Cai H."/>
            <person name="Li Q."/>
            <person name="Fang X."/>
            <person name="Li J."/>
            <person name="Curtis N.E."/>
            <person name="Altenburger A."/>
            <person name="Shibata T."/>
            <person name="Feng M."/>
            <person name="Maeda T."/>
            <person name="Schwartz J.A."/>
            <person name="Shigenobu S."/>
            <person name="Lundholm N."/>
            <person name="Nishiyama T."/>
            <person name="Yang H."/>
            <person name="Hasebe M."/>
            <person name="Li S."/>
            <person name="Pierce S.K."/>
            <person name="Wang J."/>
        </authorList>
    </citation>
    <scope>NUCLEOTIDE SEQUENCE [LARGE SCALE GENOMIC DNA]</scope>
    <source>
        <strain evidence="2">EC2010</strain>
        <tissue evidence="2">Whole organism of an adult</tissue>
    </source>
</reference>
<keyword evidence="1" id="KW-0732">Signal</keyword>
<proteinExistence type="predicted"/>
<keyword evidence="3" id="KW-1185">Reference proteome</keyword>
<evidence type="ECO:0000256" key="1">
    <source>
        <dbReference type="SAM" id="SignalP"/>
    </source>
</evidence>